<dbReference type="AlphaFoldDB" id="A0AAU8G6P6"/>
<accession>A0AAU8G6P6</accession>
<proteinExistence type="predicted"/>
<protein>
    <recommendedName>
        <fullName evidence="2">Transcriptional regulator</fullName>
    </recommendedName>
</protein>
<organism evidence="1">
    <name type="scientific">Cellulosimicrobium sp. ES-005</name>
    <dbReference type="NCBI Taxonomy" id="3163031"/>
    <lineage>
        <taxon>Bacteria</taxon>
        <taxon>Bacillati</taxon>
        <taxon>Actinomycetota</taxon>
        <taxon>Actinomycetes</taxon>
        <taxon>Micrococcales</taxon>
        <taxon>Promicromonosporaceae</taxon>
        <taxon>Cellulosimicrobium</taxon>
    </lineage>
</organism>
<dbReference type="RefSeq" id="WP_353709263.1">
    <property type="nucleotide sequence ID" value="NZ_CP159290.1"/>
</dbReference>
<dbReference type="EMBL" id="CP159290">
    <property type="protein sequence ID" value="XCH31768.1"/>
    <property type="molecule type" value="Genomic_DNA"/>
</dbReference>
<evidence type="ECO:0000313" key="1">
    <source>
        <dbReference type="EMBL" id="XCH31768.1"/>
    </source>
</evidence>
<name>A0AAU8G6P6_9MICO</name>
<evidence type="ECO:0008006" key="2">
    <source>
        <dbReference type="Google" id="ProtNLM"/>
    </source>
</evidence>
<gene>
    <name evidence="1" type="ORF">ABRQ22_08840</name>
</gene>
<sequence length="187" mass="20737">MDLSPWGIGDDDVVYAVGRENLTLARPAAYSDLSVRARQAAGLVTFRRWRASVGLTAPELDALEEHLWQYALVTPETFDEWHEADPLARLGSSEPLPVSLLRTLEASGIEPEELRSVIDSLIEITYGGLFGRLESRWSLSELATVVAFARRQGVAPAPADAFDDCLWIDDDWGRPTETIVGRWRAGE</sequence>
<reference evidence="1" key="1">
    <citation type="submission" date="2024-06" db="EMBL/GenBank/DDBJ databases">
        <title>Complete genome sequence of the cellulolytic actinobacterium, Cellulosimicrobium ES-005.</title>
        <authorList>
            <person name="Matthews C.T."/>
            <person name="Underwood K.D."/>
            <person name="Ghanchi K.M."/>
            <person name="Fields S.D."/>
            <person name="Gardner S.G."/>
        </authorList>
    </citation>
    <scope>NUCLEOTIDE SEQUENCE</scope>
    <source>
        <strain evidence="1">ES-005</strain>
    </source>
</reference>